<dbReference type="Proteomes" id="UP001171945">
    <property type="component" value="Unassembled WGS sequence"/>
</dbReference>
<comment type="caution">
    <text evidence="2">The sequence shown here is derived from an EMBL/GenBank/DDBJ whole genome shotgun (WGS) entry which is preliminary data.</text>
</comment>
<feature type="chain" id="PRO_5046076888" evidence="1">
    <location>
        <begin position="20"/>
        <end position="482"/>
    </location>
</feature>
<evidence type="ECO:0000313" key="3">
    <source>
        <dbReference type="Proteomes" id="UP001171945"/>
    </source>
</evidence>
<keyword evidence="1" id="KW-0732">Signal</keyword>
<evidence type="ECO:0000256" key="1">
    <source>
        <dbReference type="SAM" id="SignalP"/>
    </source>
</evidence>
<dbReference type="EMBL" id="JAUCGM010000422">
    <property type="protein sequence ID" value="MDM8563049.1"/>
    <property type="molecule type" value="Genomic_DNA"/>
</dbReference>
<protein>
    <submittedName>
        <fullName evidence="2">Uncharacterized protein</fullName>
    </submittedName>
</protein>
<name>A0ABT7VTZ0_9GAMM</name>
<accession>A0ABT7VTZ0</accession>
<sequence>MMKKTWLFLLMLISNLVVAAPTYDWPSETNVVINRPTTSENITITEGGDEVFQAEGGKGTYNWTTSKGSFLLDAHGNPVTIMAGNPVIYTAPQCGNCSDFVTVTDAYGDSDTISISIVPPPNEPSCTISPKTASLSPGEEKEFELFGNNNTVIWTVDNGGEIEERGKKAIFKAGAVGTYHITGTDLYDSNCSAMATIEVKTNCHITPQAPVVQVASEQQFDMVGSDCDDIYWTTERGTIEPDGRYKAPVIPGEYEITAIVNTTGYSETVKITVTPECLVKPQNIHLQPGASKFITVISGNKPYDVFAEYAEIEQSSSEDVFEYVATPGTGDDTVTICCGNNTTQEECRKVSVSIEQMYINLPKVVEINKTYPFEVTGGLAEYNAQADFGTIDFGISGKHSGKGTYIAPAHETTDTIIIRDSVNNIVEKSVEVKHYISPTISPSTVHAASLNDVLDFSVVGGITPFTWNYTGREIIPNSRKAT</sequence>
<gene>
    <name evidence="2" type="ORF">QUF54_06830</name>
</gene>
<proteinExistence type="predicted"/>
<reference evidence="2" key="1">
    <citation type="submission" date="2023-06" db="EMBL/GenBank/DDBJ databases">
        <title>Uncultivated large filamentous bacteria from sulfidic sediments reveal new species and different genomic features in energy metabolism and defense.</title>
        <authorList>
            <person name="Fonseca A."/>
        </authorList>
    </citation>
    <scope>NUCLEOTIDE SEQUENCE</scope>
    <source>
        <strain evidence="2">HSG4</strain>
    </source>
</reference>
<evidence type="ECO:0000313" key="2">
    <source>
        <dbReference type="EMBL" id="MDM8563049.1"/>
    </source>
</evidence>
<feature type="signal peptide" evidence="1">
    <location>
        <begin position="1"/>
        <end position="19"/>
    </location>
</feature>
<organism evidence="2 3">
    <name type="scientific">Candidatus Marithioploca araucensis</name>
    <dbReference type="NCBI Taxonomy" id="70273"/>
    <lineage>
        <taxon>Bacteria</taxon>
        <taxon>Pseudomonadati</taxon>
        <taxon>Pseudomonadota</taxon>
        <taxon>Gammaproteobacteria</taxon>
        <taxon>Thiotrichales</taxon>
        <taxon>Thiotrichaceae</taxon>
        <taxon>Candidatus Marithioploca</taxon>
    </lineage>
</organism>
<keyword evidence="3" id="KW-1185">Reference proteome</keyword>
<feature type="non-terminal residue" evidence="2">
    <location>
        <position position="482"/>
    </location>
</feature>